<dbReference type="AlphaFoldDB" id="A0A928TVH6"/>
<dbReference type="NCBIfam" id="TIGR00225">
    <property type="entry name" value="prc"/>
    <property type="match status" value="1"/>
</dbReference>
<dbReference type="GO" id="GO:0004175">
    <property type="term" value="F:endopeptidase activity"/>
    <property type="evidence" value="ECO:0007669"/>
    <property type="project" value="TreeGrafter"/>
</dbReference>
<feature type="region of interest" description="Disordered" evidence="6">
    <location>
        <begin position="397"/>
        <end position="420"/>
    </location>
</feature>
<dbReference type="PANTHER" id="PTHR32060">
    <property type="entry name" value="TAIL-SPECIFIC PROTEASE"/>
    <property type="match status" value="1"/>
</dbReference>
<comment type="caution">
    <text evidence="9">The sequence shown here is derived from an EMBL/GenBank/DDBJ whole genome shotgun (WGS) entry which is preliminary data.</text>
</comment>
<name>A0A928TVH6_UNCKA</name>
<dbReference type="CDD" id="cd06782">
    <property type="entry name" value="cpPDZ_CPP-like"/>
    <property type="match status" value="1"/>
</dbReference>
<protein>
    <submittedName>
        <fullName evidence="9">S41 family peptidase</fullName>
    </submittedName>
</protein>
<dbReference type="GO" id="GO:0006508">
    <property type="term" value="P:proteolysis"/>
    <property type="evidence" value="ECO:0007669"/>
    <property type="project" value="UniProtKB-KW"/>
</dbReference>
<dbReference type="SUPFAM" id="SSF52096">
    <property type="entry name" value="ClpP/crotonase"/>
    <property type="match status" value="1"/>
</dbReference>
<evidence type="ECO:0000313" key="10">
    <source>
        <dbReference type="Proteomes" id="UP000710385"/>
    </source>
</evidence>
<dbReference type="PROSITE" id="PS50106">
    <property type="entry name" value="PDZ"/>
    <property type="match status" value="1"/>
</dbReference>
<sequence length="433" mass="46842">MPFSYSFTSKPKYPSYTVIAITIFLTFLAGLGIGLGQGLRITRSTQNAIIGSGATNTGMLGSVIGVGGAPPRGIAKDVDFRLFWDVWNDLRSDFVHQPVSEQALFYGALKGMAASLDDPYTMYFEPSDAEEFLNGLKGEFSGIGAEIGVKENRLQIISPLPDSPAERAGVRARDLILKIDGEDSLEMPVNEAVTKIRGPKGTNVVLTLGRLGRDDKGEQTIETIELPITRDTIVVKSVAVSREENGIFLIEIRGFNEDVSEEFTRAVDEALAGSAKGLVIDVRNNPGGYLDKAVAVTGEWVKEDIVVQQKERGEIRERYRGTGRGKLRGIPTIVLVNEGSASASEILAGALQDYGLATIVGKQTFGKGSVQDLKEYEEGGALKVTIAEWLTPNGRSIDKEGIAPDVDVDMTPEDYNADKDPQLEKALELLQAE</sequence>
<dbReference type="InterPro" id="IPR041489">
    <property type="entry name" value="PDZ_6"/>
</dbReference>
<evidence type="ECO:0000256" key="7">
    <source>
        <dbReference type="SAM" id="Phobius"/>
    </source>
</evidence>
<keyword evidence="2 5" id="KW-0645">Protease</keyword>
<keyword evidence="7" id="KW-0472">Membrane</keyword>
<dbReference type="FunFam" id="2.30.42.10:FF:000063">
    <property type="entry name" value="Peptidase, S41 family"/>
    <property type="match status" value="1"/>
</dbReference>
<organism evidence="9 10">
    <name type="scientific">candidate division WWE3 bacterium</name>
    <dbReference type="NCBI Taxonomy" id="2053526"/>
    <lineage>
        <taxon>Bacteria</taxon>
        <taxon>Katanobacteria</taxon>
    </lineage>
</organism>
<dbReference type="EMBL" id="JABTTY010000001">
    <property type="protein sequence ID" value="MBE7525660.1"/>
    <property type="molecule type" value="Genomic_DNA"/>
</dbReference>
<proteinExistence type="inferred from homology"/>
<comment type="similarity">
    <text evidence="1 5">Belongs to the peptidase S41A family.</text>
</comment>
<keyword evidence="7" id="KW-1133">Transmembrane helix</keyword>
<accession>A0A928TVH6</accession>
<evidence type="ECO:0000256" key="4">
    <source>
        <dbReference type="ARBA" id="ARBA00022825"/>
    </source>
</evidence>
<dbReference type="InterPro" id="IPR005151">
    <property type="entry name" value="Tail-specific_protease"/>
</dbReference>
<reference evidence="9" key="1">
    <citation type="submission" date="2020-05" db="EMBL/GenBank/DDBJ databases">
        <title>High-Quality Genomes of Partial-Nitritation/Anammox System by Hierarchical Clustering Based Hybrid Assembly.</title>
        <authorList>
            <person name="Liu L."/>
            <person name="Wang Y."/>
            <person name="Che Y."/>
            <person name="Chen Y."/>
            <person name="Xia Y."/>
            <person name="Luo R."/>
            <person name="Cheng S.H."/>
            <person name="Zheng C."/>
            <person name="Zhang T."/>
        </authorList>
    </citation>
    <scope>NUCLEOTIDE SEQUENCE</scope>
    <source>
        <strain evidence="9">H1_PAT1</strain>
    </source>
</reference>
<gene>
    <name evidence="9" type="ORF">HS096_04725</name>
</gene>
<dbReference type="SMART" id="SM00245">
    <property type="entry name" value="TSPc"/>
    <property type="match status" value="1"/>
</dbReference>
<evidence type="ECO:0000256" key="1">
    <source>
        <dbReference type="ARBA" id="ARBA00009179"/>
    </source>
</evidence>
<keyword evidence="3 5" id="KW-0378">Hydrolase</keyword>
<evidence type="ECO:0000259" key="8">
    <source>
        <dbReference type="PROSITE" id="PS50106"/>
    </source>
</evidence>
<feature type="transmembrane region" description="Helical" evidence="7">
    <location>
        <begin position="15"/>
        <end position="36"/>
    </location>
</feature>
<dbReference type="Gene3D" id="3.30.750.44">
    <property type="match status" value="1"/>
</dbReference>
<evidence type="ECO:0000256" key="6">
    <source>
        <dbReference type="SAM" id="MobiDB-lite"/>
    </source>
</evidence>
<dbReference type="Pfam" id="PF17820">
    <property type="entry name" value="PDZ_6"/>
    <property type="match status" value="1"/>
</dbReference>
<dbReference type="GO" id="GO:0007165">
    <property type="term" value="P:signal transduction"/>
    <property type="evidence" value="ECO:0007669"/>
    <property type="project" value="TreeGrafter"/>
</dbReference>
<dbReference type="SUPFAM" id="SSF50156">
    <property type="entry name" value="PDZ domain-like"/>
    <property type="match status" value="1"/>
</dbReference>
<dbReference type="Gene3D" id="3.90.226.10">
    <property type="entry name" value="2-enoyl-CoA Hydratase, Chain A, domain 1"/>
    <property type="match status" value="1"/>
</dbReference>
<dbReference type="InterPro" id="IPR029045">
    <property type="entry name" value="ClpP/crotonase-like_dom_sf"/>
</dbReference>
<dbReference type="PANTHER" id="PTHR32060:SF30">
    <property type="entry name" value="CARBOXY-TERMINAL PROCESSING PROTEASE CTPA"/>
    <property type="match status" value="1"/>
</dbReference>
<dbReference type="InterPro" id="IPR036034">
    <property type="entry name" value="PDZ_sf"/>
</dbReference>
<dbReference type="Pfam" id="PF03572">
    <property type="entry name" value="Peptidase_S41"/>
    <property type="match status" value="1"/>
</dbReference>
<evidence type="ECO:0000256" key="2">
    <source>
        <dbReference type="ARBA" id="ARBA00022670"/>
    </source>
</evidence>
<dbReference type="GO" id="GO:0030288">
    <property type="term" value="C:outer membrane-bounded periplasmic space"/>
    <property type="evidence" value="ECO:0007669"/>
    <property type="project" value="TreeGrafter"/>
</dbReference>
<feature type="domain" description="PDZ" evidence="8">
    <location>
        <begin position="137"/>
        <end position="197"/>
    </location>
</feature>
<dbReference type="InterPro" id="IPR004447">
    <property type="entry name" value="Peptidase_S41A"/>
</dbReference>
<dbReference type="Gene3D" id="2.30.42.10">
    <property type="match status" value="1"/>
</dbReference>
<evidence type="ECO:0000256" key="3">
    <source>
        <dbReference type="ARBA" id="ARBA00022801"/>
    </source>
</evidence>
<evidence type="ECO:0000256" key="5">
    <source>
        <dbReference type="RuleBase" id="RU004404"/>
    </source>
</evidence>
<keyword evidence="4 5" id="KW-0720">Serine protease</keyword>
<dbReference type="SMART" id="SM00228">
    <property type="entry name" value="PDZ"/>
    <property type="match status" value="1"/>
</dbReference>
<dbReference type="CDD" id="cd07560">
    <property type="entry name" value="Peptidase_S41_CPP"/>
    <property type="match status" value="1"/>
</dbReference>
<dbReference type="Proteomes" id="UP000710385">
    <property type="component" value="Unassembled WGS sequence"/>
</dbReference>
<keyword evidence="7" id="KW-0812">Transmembrane</keyword>
<dbReference type="InterPro" id="IPR001478">
    <property type="entry name" value="PDZ"/>
</dbReference>
<dbReference type="GO" id="GO:0008236">
    <property type="term" value="F:serine-type peptidase activity"/>
    <property type="evidence" value="ECO:0007669"/>
    <property type="project" value="UniProtKB-KW"/>
</dbReference>
<evidence type="ECO:0000313" key="9">
    <source>
        <dbReference type="EMBL" id="MBE7525660.1"/>
    </source>
</evidence>